<reference evidence="2" key="1">
    <citation type="submission" date="2022-09" db="EMBL/GenBank/DDBJ databases">
        <title>Novosphingobium sp. Nov., a polycyclic aromatic hydrocarbon-degrading bacterium isolated form mangrove sediments in HongKong.</title>
        <authorList>
            <person name="Hu Z."/>
        </authorList>
    </citation>
    <scope>NUCLEOTIDE SEQUENCE</scope>
    <source>
        <strain evidence="2">HK4-1</strain>
    </source>
</reference>
<sequence>MIQSAAPTPSASSVLAVGKVHGASANGAEKASFSAIFDASGNSDTAIAQALPDGDSALAALLASVAGGNAGKAGGKILPDSGKEPSADTESDADAASPDAMPDASSLPLALAEFLSVPQPARATTTDQIRATGSDVAAAAGKLSRVPTGTGAVLAPAAKAAAVAAPAANGTVPATSVVATGTENAPAAPAVTLAPIELVAEETTRAAGDAQPLAAARTTAPEAATPTTVQLATRAPLAPAAQGEDTIQDAPARSQATRQHPARTAEARTDADAIKLASPQTQGQTAGATPLPLVTQPAHLQAAATPATHLAAGAIPATQPAEGPQDFTTLVSRLAEAREAASPHLVRTAINHAEFGQISLQFRHEDKALSVTMANSDPGFAGAVHAAANASLSSNASGNDNGNDTSRQQQQQQSQNNSASSQQQASAAGTGTGSGTGHNQQARADQAGHSMNRGQGSSSLPHDQEASAPRQTRDGTRSGSGIYA</sequence>
<evidence type="ECO:0008006" key="4">
    <source>
        <dbReference type="Google" id="ProtNLM"/>
    </source>
</evidence>
<protein>
    <recommendedName>
        <fullName evidence="4">Flagellar hook-length control protein-like C-terminal domain-containing protein</fullName>
    </recommendedName>
</protein>
<feature type="compositionally biased region" description="Low complexity" evidence="1">
    <location>
        <begin position="392"/>
        <end position="429"/>
    </location>
</feature>
<feature type="compositionally biased region" description="Polar residues" evidence="1">
    <location>
        <begin position="452"/>
        <end position="461"/>
    </location>
</feature>
<evidence type="ECO:0000256" key="1">
    <source>
        <dbReference type="SAM" id="MobiDB-lite"/>
    </source>
</evidence>
<feature type="region of interest" description="Disordered" evidence="1">
    <location>
        <begin position="239"/>
        <end position="269"/>
    </location>
</feature>
<evidence type="ECO:0000313" key="3">
    <source>
        <dbReference type="Proteomes" id="UP001165583"/>
    </source>
</evidence>
<keyword evidence="3" id="KW-1185">Reference proteome</keyword>
<dbReference type="RefSeq" id="WP_260043261.1">
    <property type="nucleotide sequence ID" value="NZ_JANZXA010000001.1"/>
</dbReference>
<evidence type="ECO:0000313" key="2">
    <source>
        <dbReference type="EMBL" id="MCT2398174.1"/>
    </source>
</evidence>
<dbReference type="EMBL" id="JANZXA010000001">
    <property type="protein sequence ID" value="MCT2398174.1"/>
    <property type="molecule type" value="Genomic_DNA"/>
</dbReference>
<feature type="region of interest" description="Disordered" evidence="1">
    <location>
        <begin position="392"/>
        <end position="484"/>
    </location>
</feature>
<feature type="region of interest" description="Disordered" evidence="1">
    <location>
        <begin position="73"/>
        <end position="104"/>
    </location>
</feature>
<accession>A0ABT2I054</accession>
<organism evidence="2 3">
    <name type="scientific">Novosphingobium mangrovi</name>
    <name type="common">ex Huang et al. 2023</name>
    <dbReference type="NCBI Taxonomy" id="2976432"/>
    <lineage>
        <taxon>Bacteria</taxon>
        <taxon>Pseudomonadati</taxon>
        <taxon>Pseudomonadota</taxon>
        <taxon>Alphaproteobacteria</taxon>
        <taxon>Sphingomonadales</taxon>
        <taxon>Sphingomonadaceae</taxon>
        <taxon>Novosphingobium</taxon>
    </lineage>
</organism>
<name>A0ABT2I054_9SPHN</name>
<proteinExistence type="predicted"/>
<dbReference type="Proteomes" id="UP001165583">
    <property type="component" value="Unassembled WGS sequence"/>
</dbReference>
<feature type="compositionally biased region" description="Low complexity" evidence="1">
    <location>
        <begin position="94"/>
        <end position="104"/>
    </location>
</feature>
<comment type="caution">
    <text evidence="2">The sequence shown here is derived from an EMBL/GenBank/DDBJ whole genome shotgun (WGS) entry which is preliminary data.</text>
</comment>
<gene>
    <name evidence="2" type="ORF">NZK81_01295</name>
</gene>